<dbReference type="Proteomes" id="UP000192674">
    <property type="component" value="Unassembled WGS sequence"/>
</dbReference>
<sequence>MDRPRRGDFLELRQLVEKQLRGQVADQVRAQLARFGDPVAKHERRKKRAAAAMWIFVFLGLLLGVVGAVIATGTAGFEATLAGAVIGVFALGSLALGAKSGGRLRRLNRAPVPTAKPSLPPARSAAREPMERLQDAERVLADLLRQLSSPRSTVPADSVEQARASGAEAASALREVAAELQAVERARDMAPAADRHALSEGVLRMKEQLEEGLEGYGALIAAAGRLVAANSSGGPDNYALTDATDRLHGLAVALREIFPDRP</sequence>
<dbReference type="RefSeq" id="WP_033387047.1">
    <property type="nucleotide sequence ID" value="NZ_FWXV01000003.1"/>
</dbReference>
<organism evidence="2 3">
    <name type="scientific">Kibdelosporangium aridum</name>
    <dbReference type="NCBI Taxonomy" id="2030"/>
    <lineage>
        <taxon>Bacteria</taxon>
        <taxon>Bacillati</taxon>
        <taxon>Actinomycetota</taxon>
        <taxon>Actinomycetes</taxon>
        <taxon>Pseudonocardiales</taxon>
        <taxon>Pseudonocardiaceae</taxon>
        <taxon>Kibdelosporangium</taxon>
    </lineage>
</organism>
<dbReference type="EMBL" id="FWXV01000003">
    <property type="protein sequence ID" value="SMD10843.1"/>
    <property type="molecule type" value="Genomic_DNA"/>
</dbReference>
<evidence type="ECO:0000313" key="3">
    <source>
        <dbReference type="Proteomes" id="UP000192674"/>
    </source>
</evidence>
<keyword evidence="3" id="KW-1185">Reference proteome</keyword>
<dbReference type="NCBIfam" id="NF047839">
    <property type="entry name" value="PspM_Rv2743c"/>
    <property type="match status" value="1"/>
</dbReference>
<name>A0A1Y5XQ39_KIBAR</name>
<feature type="transmembrane region" description="Helical" evidence="1">
    <location>
        <begin position="79"/>
        <end position="98"/>
    </location>
</feature>
<dbReference type="AlphaFoldDB" id="A0A1Y5XQ39"/>
<gene>
    <name evidence="2" type="ORF">SAMN05661093_04697</name>
</gene>
<keyword evidence="1" id="KW-0472">Membrane</keyword>
<accession>A0A1Y5XQ39</accession>
<proteinExistence type="predicted"/>
<dbReference type="InterPro" id="IPR057952">
    <property type="entry name" value="Rv2743c-like"/>
</dbReference>
<keyword evidence="1" id="KW-1133">Transmembrane helix</keyword>
<dbReference type="OrthoDB" id="3701303at2"/>
<reference evidence="2 3" key="1">
    <citation type="submission" date="2017-04" db="EMBL/GenBank/DDBJ databases">
        <authorList>
            <person name="Afonso C.L."/>
            <person name="Miller P.J."/>
            <person name="Scott M.A."/>
            <person name="Spackman E."/>
            <person name="Goraichik I."/>
            <person name="Dimitrov K.M."/>
            <person name="Suarez D.L."/>
            <person name="Swayne D.E."/>
        </authorList>
    </citation>
    <scope>NUCLEOTIDE SEQUENCE [LARGE SCALE GENOMIC DNA]</scope>
    <source>
        <strain evidence="2 3">DSM 43828</strain>
    </source>
</reference>
<dbReference type="Pfam" id="PF25587">
    <property type="entry name" value="Rv2743c"/>
    <property type="match status" value="1"/>
</dbReference>
<feature type="transmembrane region" description="Helical" evidence="1">
    <location>
        <begin position="51"/>
        <end position="73"/>
    </location>
</feature>
<protein>
    <submittedName>
        <fullName evidence="2">Uncharacterized protein</fullName>
    </submittedName>
</protein>
<keyword evidence="1" id="KW-0812">Transmembrane</keyword>
<evidence type="ECO:0000256" key="1">
    <source>
        <dbReference type="SAM" id="Phobius"/>
    </source>
</evidence>
<evidence type="ECO:0000313" key="2">
    <source>
        <dbReference type="EMBL" id="SMD10843.1"/>
    </source>
</evidence>